<accession>A0AAX4PHV2</accession>
<feature type="compositionally biased region" description="Polar residues" evidence="1">
    <location>
        <begin position="30"/>
        <end position="39"/>
    </location>
</feature>
<feature type="region of interest" description="Disordered" evidence="1">
    <location>
        <begin position="1"/>
        <end position="67"/>
    </location>
</feature>
<dbReference type="AlphaFoldDB" id="A0AAX4PHV2"/>
<keyword evidence="3" id="KW-1185">Reference proteome</keyword>
<dbReference type="Proteomes" id="UP001472866">
    <property type="component" value="Chromosome 13"/>
</dbReference>
<reference evidence="2 3" key="1">
    <citation type="submission" date="2024-03" db="EMBL/GenBank/DDBJ databases">
        <title>Complete genome sequence of the green alga Chloropicon roscoffensis RCC1871.</title>
        <authorList>
            <person name="Lemieux C."/>
            <person name="Pombert J.-F."/>
            <person name="Otis C."/>
            <person name="Turmel M."/>
        </authorList>
    </citation>
    <scope>NUCLEOTIDE SEQUENCE [LARGE SCALE GENOMIC DNA]</scope>
    <source>
        <strain evidence="2 3">RCC1871</strain>
    </source>
</reference>
<protein>
    <submittedName>
        <fullName evidence="2">Uncharacterized protein</fullName>
    </submittedName>
</protein>
<gene>
    <name evidence="2" type="ORF">HKI87_13g74560</name>
</gene>
<dbReference type="EMBL" id="CP151513">
    <property type="protein sequence ID" value="WZN65894.1"/>
    <property type="molecule type" value="Genomic_DNA"/>
</dbReference>
<evidence type="ECO:0000256" key="1">
    <source>
        <dbReference type="SAM" id="MobiDB-lite"/>
    </source>
</evidence>
<evidence type="ECO:0000313" key="2">
    <source>
        <dbReference type="EMBL" id="WZN65894.1"/>
    </source>
</evidence>
<organism evidence="2 3">
    <name type="scientific">Chloropicon roscoffensis</name>
    <dbReference type="NCBI Taxonomy" id="1461544"/>
    <lineage>
        <taxon>Eukaryota</taxon>
        <taxon>Viridiplantae</taxon>
        <taxon>Chlorophyta</taxon>
        <taxon>Chloropicophyceae</taxon>
        <taxon>Chloropicales</taxon>
        <taxon>Chloropicaceae</taxon>
        <taxon>Chloropicon</taxon>
    </lineage>
</organism>
<proteinExistence type="predicted"/>
<sequence>MVTPFGAGTGVPGSRRMARLGSVRARASPNPFSTSSKATSPFAEKPSTRRKKTQNRKRLDDEHEDPNALLDALERRVRWSEVSRGERERARRRLLSIASRLEPSRDTPDLDAAPVWMVPPDLSAGAPITPDLYPRTVSLDQLFPGTGLGAAYNSDAEFRAALRAAMRYDLRAATRSKGSTCHKVWKDRSTDFPRLTEALRRRGLESITGGDFVLTLGSLCGGEATSGSLLEIVNNAAGGRDRVLVHSWHQDSGRQQRTVMLGFPPKSGFEGTGVFSHCVKLSHELKPQGRRGEVVQFELYDPRPREIPEEYVIRPVYKEGAEILVYHDNAVLHSTPDYIDREAVWRFM</sequence>
<evidence type="ECO:0000313" key="3">
    <source>
        <dbReference type="Proteomes" id="UP001472866"/>
    </source>
</evidence>
<name>A0AAX4PHV2_9CHLO</name>